<dbReference type="RefSeq" id="XP_038079099.1">
    <property type="nucleotide sequence ID" value="XM_038223171.1"/>
</dbReference>
<dbReference type="GeneID" id="119746304"/>
<dbReference type="InterPro" id="IPR027417">
    <property type="entry name" value="P-loop_NTPase"/>
</dbReference>
<evidence type="ECO:0000313" key="2">
    <source>
        <dbReference type="EnsemblMetazoa" id="XP_038079099.1"/>
    </source>
</evidence>
<keyword evidence="3" id="KW-1185">Reference proteome</keyword>
<protein>
    <recommendedName>
        <fullName evidence="1">Sulfotransferase domain-containing protein</fullName>
    </recommendedName>
</protein>
<dbReference type="InterPro" id="IPR051135">
    <property type="entry name" value="Gal/GlcNAc/GalNAc_ST"/>
</dbReference>
<sequence length="447" mass="50523">MSRRYLFFLVTVSVACFLLYLVVRHAPILESHQSHIVSAVKSRSGQSSDVGLPSFSPCNCSCSTVNSVTRAAKGRHATTPASGHQTVVDVNSDPVRHDVVMGTRPLGSSVVIMAVMRTGSSFVGEIFGQNENTFYLFEPGIPLENELIAHNETSVFMQQLYIDMMNSLYRCNVTYLDFYLKSLSGKNQNTILKSAPRLFDSLCPKMKRGGSGRFLCGKVSPIRFVQKCREKRSIVIKSIRIWHIGMFLPLIQSTNLKVIHLVRDPRGMTASRVPAMNVVDNTSNKLKAGSFTEEMREYLIRYCSLSLENKETGSYLPKYRDNYFLLRYEDMSLDPGRVTQLIYNFTGLGAVPETVSKWIAENTQAYRPGVYSTTRVSSQVYQSWRKKLDFKTAKAIENVGRCAEMMEHFGYLPVRDKSHLKNLSFPLLAPIPAEHDSQKYQSYRFTG</sequence>
<dbReference type="GO" id="GO:0001517">
    <property type="term" value="F:N-acetylglucosamine 6-O-sulfotransferase activity"/>
    <property type="evidence" value="ECO:0007669"/>
    <property type="project" value="TreeGrafter"/>
</dbReference>
<dbReference type="Pfam" id="PF00685">
    <property type="entry name" value="Sulfotransfer_1"/>
    <property type="match status" value="1"/>
</dbReference>
<name>A0A914BSE2_PATMI</name>
<dbReference type="SUPFAM" id="SSF52540">
    <property type="entry name" value="P-loop containing nucleoside triphosphate hydrolases"/>
    <property type="match status" value="1"/>
</dbReference>
<dbReference type="GO" id="GO:0006044">
    <property type="term" value="P:N-acetylglucosamine metabolic process"/>
    <property type="evidence" value="ECO:0007669"/>
    <property type="project" value="TreeGrafter"/>
</dbReference>
<reference evidence="2" key="1">
    <citation type="submission" date="2022-11" db="UniProtKB">
        <authorList>
            <consortium name="EnsemblMetazoa"/>
        </authorList>
    </citation>
    <scope>IDENTIFICATION</scope>
</reference>
<proteinExistence type="predicted"/>
<dbReference type="InterPro" id="IPR000863">
    <property type="entry name" value="Sulfotransferase_dom"/>
</dbReference>
<evidence type="ECO:0000313" key="3">
    <source>
        <dbReference type="Proteomes" id="UP000887568"/>
    </source>
</evidence>
<dbReference type="Gene3D" id="3.40.50.300">
    <property type="entry name" value="P-loop containing nucleotide triphosphate hydrolases"/>
    <property type="match status" value="1"/>
</dbReference>
<dbReference type="OMA" id="KWRFGMP"/>
<accession>A0A914BSE2</accession>
<evidence type="ECO:0000259" key="1">
    <source>
        <dbReference type="Pfam" id="PF00685"/>
    </source>
</evidence>
<organism evidence="2 3">
    <name type="scientific">Patiria miniata</name>
    <name type="common">Bat star</name>
    <name type="synonym">Asterina miniata</name>
    <dbReference type="NCBI Taxonomy" id="46514"/>
    <lineage>
        <taxon>Eukaryota</taxon>
        <taxon>Metazoa</taxon>
        <taxon>Echinodermata</taxon>
        <taxon>Eleutherozoa</taxon>
        <taxon>Asterozoa</taxon>
        <taxon>Asteroidea</taxon>
        <taxon>Valvatacea</taxon>
        <taxon>Valvatida</taxon>
        <taxon>Asterinidae</taxon>
        <taxon>Patiria</taxon>
    </lineage>
</organism>
<dbReference type="OrthoDB" id="6138663at2759"/>
<feature type="domain" description="Sulfotransferase" evidence="1">
    <location>
        <begin position="110"/>
        <end position="401"/>
    </location>
</feature>
<dbReference type="Proteomes" id="UP000887568">
    <property type="component" value="Unplaced"/>
</dbReference>
<dbReference type="EnsemblMetazoa" id="XM_038223171.1">
    <property type="protein sequence ID" value="XP_038079099.1"/>
    <property type="gene ID" value="LOC119746304"/>
</dbReference>
<dbReference type="GO" id="GO:0006790">
    <property type="term" value="P:sulfur compound metabolic process"/>
    <property type="evidence" value="ECO:0007669"/>
    <property type="project" value="TreeGrafter"/>
</dbReference>
<dbReference type="PANTHER" id="PTHR10704">
    <property type="entry name" value="CARBOHYDRATE SULFOTRANSFERASE"/>
    <property type="match status" value="1"/>
</dbReference>
<dbReference type="AlphaFoldDB" id="A0A914BSE2"/>
<dbReference type="PANTHER" id="PTHR10704:SF44">
    <property type="entry name" value="LD35051P-RELATED"/>
    <property type="match status" value="1"/>
</dbReference>
<dbReference type="PROSITE" id="PS51257">
    <property type="entry name" value="PROKAR_LIPOPROTEIN"/>
    <property type="match status" value="1"/>
</dbReference>